<reference evidence="3" key="1">
    <citation type="submission" date="2017-09" db="EMBL/GenBank/DDBJ databases">
        <title>Depth-based differentiation of microbial function through sediment-hosted aquifers and enrichment of novel symbionts in the deep terrestrial subsurface.</title>
        <authorList>
            <person name="Probst A.J."/>
            <person name="Ladd B."/>
            <person name="Jarett J.K."/>
            <person name="Geller-Mcgrath D.E."/>
            <person name="Sieber C.M.K."/>
            <person name="Emerson J.B."/>
            <person name="Anantharaman K."/>
            <person name="Thomas B.C."/>
            <person name="Malmstrom R."/>
            <person name="Stieglmeier M."/>
            <person name="Klingl A."/>
            <person name="Woyke T."/>
            <person name="Ryan C.M."/>
            <person name="Banfield J.F."/>
        </authorList>
    </citation>
    <scope>NUCLEOTIDE SEQUENCE [LARGE SCALE GENOMIC DNA]</scope>
</reference>
<keyword evidence="1" id="KW-0812">Transmembrane</keyword>
<dbReference type="NCBIfam" id="TIGR02532">
    <property type="entry name" value="IV_pilin_GFxxxE"/>
    <property type="match status" value="1"/>
</dbReference>
<dbReference type="PIRSF" id="PIRSF004525">
    <property type="entry name" value="Pilin_peptidase-dep_B_prd"/>
    <property type="match status" value="1"/>
</dbReference>
<gene>
    <name evidence="2" type="ORF">COT93_00515</name>
</gene>
<feature type="transmembrane region" description="Helical" evidence="1">
    <location>
        <begin position="20"/>
        <end position="41"/>
    </location>
</feature>
<dbReference type="InterPro" id="IPR012902">
    <property type="entry name" value="N_methyl_site"/>
</dbReference>
<evidence type="ECO:0000313" key="2">
    <source>
        <dbReference type="EMBL" id="PIR95763.1"/>
    </source>
</evidence>
<sequence length="199" mass="22261">MIWKHFYMIGATLQINRNSARAAFSLIEVLVATALFSIIILSSTQIFKMSIDSQRNSLATQNVQDSLKYFLEVTGKEMRTAQKNEGVCPDIPDDSVFVVTANASGQVLSFKNYYQECVSYFLAPDAVTNSTSRFKISRDSASDFISPSEISLDSFNFIVRDGTSTQPIVTINIRAHALNEAQFKSDMTIQTSISSRYYK</sequence>
<keyword evidence="1" id="KW-0472">Membrane</keyword>
<keyword evidence="1" id="KW-1133">Transmembrane helix</keyword>
<dbReference type="Pfam" id="PF07963">
    <property type="entry name" value="N_methyl"/>
    <property type="match status" value="1"/>
</dbReference>
<evidence type="ECO:0008006" key="4">
    <source>
        <dbReference type="Google" id="ProtNLM"/>
    </source>
</evidence>
<protein>
    <recommendedName>
        <fullName evidence="4">Prepilin-type N-terminal cleavage/methylation domain-containing protein</fullName>
    </recommendedName>
</protein>
<dbReference type="EMBL" id="PFAL01000008">
    <property type="protein sequence ID" value="PIR95763.1"/>
    <property type="molecule type" value="Genomic_DNA"/>
</dbReference>
<dbReference type="Proteomes" id="UP000229972">
    <property type="component" value="Unassembled WGS sequence"/>
</dbReference>
<proteinExistence type="predicted"/>
<name>A0A2H0V9M7_9BACT</name>
<dbReference type="InterPro" id="IPR016419">
    <property type="entry name" value="Prepilin_Pept-dep_B_prd"/>
</dbReference>
<comment type="caution">
    <text evidence="2">The sequence shown here is derived from an EMBL/GenBank/DDBJ whole genome shotgun (WGS) entry which is preliminary data.</text>
</comment>
<organism evidence="2 3">
    <name type="scientific">Candidatus Falkowbacteria bacterium CG10_big_fil_rev_8_21_14_0_10_37_18</name>
    <dbReference type="NCBI Taxonomy" id="1974562"/>
    <lineage>
        <taxon>Bacteria</taxon>
        <taxon>Candidatus Falkowiibacteriota</taxon>
    </lineage>
</organism>
<evidence type="ECO:0000256" key="1">
    <source>
        <dbReference type="SAM" id="Phobius"/>
    </source>
</evidence>
<evidence type="ECO:0000313" key="3">
    <source>
        <dbReference type="Proteomes" id="UP000229972"/>
    </source>
</evidence>
<accession>A0A2H0V9M7</accession>
<dbReference type="AlphaFoldDB" id="A0A2H0V9M7"/>